<dbReference type="PROSITE" id="PS51384">
    <property type="entry name" value="FAD_FR"/>
    <property type="match status" value="1"/>
</dbReference>
<evidence type="ECO:0000256" key="7">
    <source>
        <dbReference type="ARBA" id="ARBA00022714"/>
    </source>
</evidence>
<dbReference type="SUPFAM" id="SSF63380">
    <property type="entry name" value="Riboflavin synthase domain-like"/>
    <property type="match status" value="1"/>
</dbReference>
<dbReference type="CDD" id="cd06184">
    <property type="entry name" value="flavohem_like_fad_nad_binding"/>
    <property type="match status" value="1"/>
</dbReference>
<dbReference type="InterPro" id="IPR017927">
    <property type="entry name" value="FAD-bd_FR_type"/>
</dbReference>
<comment type="catalytic activity">
    <reaction evidence="16">
        <text>2 nitric oxide + NADPH + 2 O2 = 2 nitrate + NADP(+) + H(+)</text>
        <dbReference type="Rhea" id="RHEA:19465"/>
        <dbReference type="ChEBI" id="CHEBI:15378"/>
        <dbReference type="ChEBI" id="CHEBI:15379"/>
        <dbReference type="ChEBI" id="CHEBI:16480"/>
        <dbReference type="ChEBI" id="CHEBI:17632"/>
        <dbReference type="ChEBI" id="CHEBI:57783"/>
        <dbReference type="ChEBI" id="CHEBI:58349"/>
        <dbReference type="EC" id="1.14.12.17"/>
    </reaction>
</comment>
<gene>
    <name evidence="20" type="ORF">NS226_02355</name>
</gene>
<keyword evidence="11" id="KW-0560">Oxidoreductase</keyword>
<dbReference type="CDD" id="cd00207">
    <property type="entry name" value="fer2"/>
    <property type="match status" value="1"/>
</dbReference>
<keyword evidence="5" id="KW-0349">Heme</keyword>
<dbReference type="AlphaFoldDB" id="A0A175RDP5"/>
<evidence type="ECO:0000256" key="15">
    <source>
        <dbReference type="ARBA" id="ARBA00048649"/>
    </source>
</evidence>
<dbReference type="GO" id="GO:0008941">
    <property type="term" value="F:nitric oxide dioxygenase NAD(P)H activity"/>
    <property type="evidence" value="ECO:0007669"/>
    <property type="project" value="UniProtKB-EC"/>
</dbReference>
<accession>A0A175RDP5</accession>
<keyword evidence="6" id="KW-0285">Flavoprotein</keyword>
<dbReference type="PANTHER" id="PTHR47354:SF6">
    <property type="entry name" value="NADH OXIDOREDUCTASE HCR"/>
    <property type="match status" value="1"/>
</dbReference>
<dbReference type="FunFam" id="3.40.50.80:FF:000010">
    <property type="entry name" value="Flavohemoprotein"/>
    <property type="match status" value="1"/>
</dbReference>
<evidence type="ECO:0000256" key="12">
    <source>
        <dbReference type="ARBA" id="ARBA00023004"/>
    </source>
</evidence>
<dbReference type="InterPro" id="IPR017938">
    <property type="entry name" value="Riboflavin_synthase-like_b-brl"/>
</dbReference>
<dbReference type="Gene3D" id="2.40.30.10">
    <property type="entry name" value="Translation factors"/>
    <property type="match status" value="1"/>
</dbReference>
<keyword evidence="13" id="KW-0411">Iron-sulfur</keyword>
<evidence type="ECO:0000256" key="17">
    <source>
        <dbReference type="ARBA" id="ARBA00061434"/>
    </source>
</evidence>
<evidence type="ECO:0000256" key="16">
    <source>
        <dbReference type="ARBA" id="ARBA00049433"/>
    </source>
</evidence>
<dbReference type="RefSeq" id="WP_058633606.1">
    <property type="nucleotide sequence ID" value="NZ_LDPZ01000005.1"/>
</dbReference>
<dbReference type="STRING" id="401562.NS365_15525"/>
<protein>
    <recommendedName>
        <fullName evidence="4">nitric oxide dioxygenase</fullName>
        <ecNumber evidence="4">1.14.12.17</ecNumber>
    </recommendedName>
</protein>
<evidence type="ECO:0000256" key="3">
    <source>
        <dbReference type="ARBA" id="ARBA00006401"/>
    </source>
</evidence>
<evidence type="ECO:0000256" key="2">
    <source>
        <dbReference type="ARBA" id="ARBA00001974"/>
    </source>
</evidence>
<keyword evidence="10" id="KW-0521">NADP</keyword>
<evidence type="ECO:0000256" key="11">
    <source>
        <dbReference type="ARBA" id="ARBA00023002"/>
    </source>
</evidence>
<evidence type="ECO:0000256" key="10">
    <source>
        <dbReference type="ARBA" id="ARBA00022857"/>
    </source>
</evidence>
<dbReference type="PROSITE" id="PS51085">
    <property type="entry name" value="2FE2S_FER_2"/>
    <property type="match status" value="1"/>
</dbReference>
<evidence type="ECO:0000256" key="5">
    <source>
        <dbReference type="ARBA" id="ARBA00022617"/>
    </source>
</evidence>
<dbReference type="InterPro" id="IPR036010">
    <property type="entry name" value="2Fe-2S_ferredoxin-like_sf"/>
</dbReference>
<comment type="catalytic activity">
    <reaction evidence="15">
        <text>2 nitric oxide + NADH + 2 O2 = 2 nitrate + NAD(+) + H(+)</text>
        <dbReference type="Rhea" id="RHEA:19469"/>
        <dbReference type="ChEBI" id="CHEBI:15378"/>
        <dbReference type="ChEBI" id="CHEBI:15379"/>
        <dbReference type="ChEBI" id="CHEBI:16480"/>
        <dbReference type="ChEBI" id="CHEBI:17632"/>
        <dbReference type="ChEBI" id="CHEBI:57540"/>
        <dbReference type="ChEBI" id="CHEBI:57945"/>
        <dbReference type="EC" id="1.14.12.17"/>
    </reaction>
</comment>
<dbReference type="PATRIC" id="fig|401562.3.peg.3604"/>
<keyword evidence="9" id="KW-0274">FAD</keyword>
<dbReference type="EMBL" id="LDPZ01000005">
    <property type="protein sequence ID" value="KTQ97974.1"/>
    <property type="molecule type" value="Genomic_DNA"/>
</dbReference>
<keyword evidence="8" id="KW-0479">Metal-binding</keyword>
<sequence length="366" mass="38867">MSEAAPSGFRRLRLIDITPESEAIASFRFEPVDPGGWTPYRPGQFLVFRVPDASAPGGWALRNYSISGPSDGRTYRVSVKREPYAGSEHGAGLGSGHFHHRLQPGDEVLASAPRGEFVLDEASPRAVLLLSGGVGLTPLVAMLHRLVETSDRPVFFIHAAENGRQHALADEVEALAARRPGLRTAFVYRTPDEADTARGRHVASGLVTREVLQSLLPLDDYDAYLCGPPGFMRAQYDALTSLGLRPERIAYEFFGPASLLGALEVVVAPATVPELAPAPSGGGPLVSFAASGTSAAWSESAGSLLDLAEGAGLSPPFSCRAGVCMSCSTRILSGEVEYFEDPLDEPPPGEVLLCCTRPRGSVTLDI</sequence>
<dbReference type="SUPFAM" id="SSF54292">
    <property type="entry name" value="2Fe-2S ferredoxin-like"/>
    <property type="match status" value="1"/>
</dbReference>
<dbReference type="InterPro" id="IPR012675">
    <property type="entry name" value="Beta-grasp_dom_sf"/>
</dbReference>
<dbReference type="Gene3D" id="3.40.50.80">
    <property type="entry name" value="Nucleotide-binding domain of ferredoxin-NADP reductase (FNR) module"/>
    <property type="match status" value="1"/>
</dbReference>
<evidence type="ECO:0000259" key="18">
    <source>
        <dbReference type="PROSITE" id="PS51085"/>
    </source>
</evidence>
<comment type="cofactor">
    <cofactor evidence="1">
        <name>heme b</name>
        <dbReference type="ChEBI" id="CHEBI:60344"/>
    </cofactor>
</comment>
<dbReference type="SUPFAM" id="SSF52343">
    <property type="entry name" value="Ferredoxin reductase-like, C-terminal NADP-linked domain"/>
    <property type="match status" value="1"/>
</dbReference>
<evidence type="ECO:0000256" key="13">
    <source>
        <dbReference type="ARBA" id="ARBA00023014"/>
    </source>
</evidence>
<dbReference type="PANTHER" id="PTHR47354">
    <property type="entry name" value="NADH OXIDOREDUCTASE HCR"/>
    <property type="match status" value="1"/>
</dbReference>
<proteinExistence type="inferred from homology"/>
<feature type="domain" description="2Fe-2S ferredoxin-type" evidence="18">
    <location>
        <begin position="284"/>
        <end position="366"/>
    </location>
</feature>
<reference evidence="20 21" key="1">
    <citation type="journal article" date="2016" name="Front. Microbiol.">
        <title>Genomic Resource of Rice Seed Associated Bacteria.</title>
        <authorList>
            <person name="Midha S."/>
            <person name="Bansal K."/>
            <person name="Sharma S."/>
            <person name="Kumar N."/>
            <person name="Patil P.P."/>
            <person name="Chaudhry V."/>
            <person name="Patil P.B."/>
        </authorList>
    </citation>
    <scope>NUCLEOTIDE SEQUENCE [LARGE SCALE GENOMIC DNA]</scope>
    <source>
        <strain evidence="20 21">NS226</strain>
    </source>
</reference>
<evidence type="ECO:0000256" key="8">
    <source>
        <dbReference type="ARBA" id="ARBA00022723"/>
    </source>
</evidence>
<comment type="similarity">
    <text evidence="3">In the C-terminal section; belongs to the flavoprotein pyridine nucleotide cytochrome reductase family.</text>
</comment>
<evidence type="ECO:0000313" key="20">
    <source>
        <dbReference type="EMBL" id="KTQ97974.1"/>
    </source>
</evidence>
<feature type="domain" description="FAD-binding FR-type" evidence="19">
    <location>
        <begin position="7"/>
        <end position="120"/>
    </location>
</feature>
<dbReference type="InterPro" id="IPR001433">
    <property type="entry name" value="OxRdtase_FAD/NAD-bd"/>
</dbReference>
<dbReference type="EC" id="1.14.12.17" evidence="4"/>
<evidence type="ECO:0000259" key="19">
    <source>
        <dbReference type="PROSITE" id="PS51384"/>
    </source>
</evidence>
<comment type="similarity">
    <text evidence="17">In the N-terminal section; belongs to the FAD-binding oxidoreductase type 6 family.</text>
</comment>
<dbReference type="OrthoDB" id="9786134at2"/>
<organism evidence="20 21">
    <name type="scientific">Aureimonas ureilytica</name>
    <dbReference type="NCBI Taxonomy" id="401562"/>
    <lineage>
        <taxon>Bacteria</taxon>
        <taxon>Pseudomonadati</taxon>
        <taxon>Pseudomonadota</taxon>
        <taxon>Alphaproteobacteria</taxon>
        <taxon>Hyphomicrobiales</taxon>
        <taxon>Aurantimonadaceae</taxon>
        <taxon>Aureimonas</taxon>
    </lineage>
</organism>
<dbReference type="GO" id="GO:0051537">
    <property type="term" value="F:2 iron, 2 sulfur cluster binding"/>
    <property type="evidence" value="ECO:0007669"/>
    <property type="project" value="UniProtKB-KW"/>
</dbReference>
<evidence type="ECO:0000256" key="9">
    <source>
        <dbReference type="ARBA" id="ARBA00022827"/>
    </source>
</evidence>
<dbReference type="Proteomes" id="UP000078272">
    <property type="component" value="Unassembled WGS sequence"/>
</dbReference>
<name>A0A175RDP5_9HYPH</name>
<dbReference type="InterPro" id="IPR050415">
    <property type="entry name" value="MRET"/>
</dbReference>
<evidence type="ECO:0000256" key="4">
    <source>
        <dbReference type="ARBA" id="ARBA00012229"/>
    </source>
</evidence>
<dbReference type="InterPro" id="IPR001041">
    <property type="entry name" value="2Fe-2S_ferredoxin-type"/>
</dbReference>
<evidence type="ECO:0000313" key="21">
    <source>
        <dbReference type="Proteomes" id="UP000078272"/>
    </source>
</evidence>
<evidence type="ECO:0000256" key="14">
    <source>
        <dbReference type="ARBA" id="ARBA00023027"/>
    </source>
</evidence>
<dbReference type="Pfam" id="PF00111">
    <property type="entry name" value="Fer2"/>
    <property type="match status" value="1"/>
</dbReference>
<keyword evidence="12" id="KW-0408">Iron</keyword>
<dbReference type="InterPro" id="IPR039261">
    <property type="entry name" value="FNR_nucleotide-bd"/>
</dbReference>
<dbReference type="PRINTS" id="PR00409">
    <property type="entry name" value="PHDIOXRDTASE"/>
</dbReference>
<comment type="caution">
    <text evidence="20">The sequence shown here is derived from an EMBL/GenBank/DDBJ whole genome shotgun (WGS) entry which is preliminary data.</text>
</comment>
<evidence type="ECO:0000256" key="1">
    <source>
        <dbReference type="ARBA" id="ARBA00001970"/>
    </source>
</evidence>
<dbReference type="Pfam" id="PF00175">
    <property type="entry name" value="NAD_binding_1"/>
    <property type="match status" value="1"/>
</dbReference>
<evidence type="ECO:0000256" key="6">
    <source>
        <dbReference type="ARBA" id="ARBA00022630"/>
    </source>
</evidence>
<dbReference type="GO" id="GO:0046872">
    <property type="term" value="F:metal ion binding"/>
    <property type="evidence" value="ECO:0007669"/>
    <property type="project" value="UniProtKB-KW"/>
</dbReference>
<dbReference type="Gene3D" id="3.10.20.30">
    <property type="match status" value="1"/>
</dbReference>
<keyword evidence="7" id="KW-0001">2Fe-2S</keyword>
<comment type="cofactor">
    <cofactor evidence="2">
        <name>FAD</name>
        <dbReference type="ChEBI" id="CHEBI:57692"/>
    </cofactor>
</comment>
<keyword evidence="14" id="KW-0520">NAD</keyword>